<dbReference type="InterPro" id="IPR021787">
    <property type="entry name" value="DUF3352"/>
</dbReference>
<comment type="caution">
    <text evidence="1">The sequence shown here is derived from an EMBL/GenBank/DDBJ whole genome shotgun (WGS) entry which is preliminary data.</text>
</comment>
<reference evidence="1 2" key="1">
    <citation type="journal article" date="2019" name="Int. J. Syst. Evol. Microbiol.">
        <title>The Global Catalogue of Microorganisms (GCM) 10K type strain sequencing project: providing services to taxonomists for standard genome sequencing and annotation.</title>
        <authorList>
            <consortium name="The Broad Institute Genomics Platform"/>
            <consortium name="The Broad Institute Genome Sequencing Center for Infectious Disease"/>
            <person name="Wu L."/>
            <person name="Ma J."/>
        </authorList>
    </citation>
    <scope>NUCLEOTIDE SEQUENCE [LARGE SCALE GENOMIC DNA]</scope>
    <source>
        <strain evidence="1 2">JCM 11136</strain>
    </source>
</reference>
<evidence type="ECO:0000313" key="2">
    <source>
        <dbReference type="Proteomes" id="UP001501578"/>
    </source>
</evidence>
<gene>
    <name evidence="1" type="ORF">GCM10009560_77200</name>
</gene>
<dbReference type="Pfam" id="PF11832">
    <property type="entry name" value="DUF3352"/>
    <property type="match status" value="1"/>
</dbReference>
<dbReference type="EMBL" id="BAAAHQ010000063">
    <property type="protein sequence ID" value="GAA0953925.1"/>
    <property type="molecule type" value="Genomic_DNA"/>
</dbReference>
<keyword evidence="2" id="KW-1185">Reference proteome</keyword>
<dbReference type="Proteomes" id="UP001501578">
    <property type="component" value="Unassembled WGS sequence"/>
</dbReference>
<evidence type="ECO:0008006" key="3">
    <source>
        <dbReference type="Google" id="ProtNLM"/>
    </source>
</evidence>
<name>A0ABN1RA41_9ACTN</name>
<protein>
    <recommendedName>
        <fullName evidence="3">DUF3352 domain-containing protein</fullName>
    </recommendedName>
</protein>
<organism evidence="1 2">
    <name type="scientific">Nonomuraea longicatena</name>
    <dbReference type="NCBI Taxonomy" id="83682"/>
    <lineage>
        <taxon>Bacteria</taxon>
        <taxon>Bacillati</taxon>
        <taxon>Actinomycetota</taxon>
        <taxon>Actinomycetes</taxon>
        <taxon>Streptosporangiales</taxon>
        <taxon>Streptosporangiaceae</taxon>
        <taxon>Nonomuraea</taxon>
    </lineage>
</organism>
<proteinExistence type="predicted"/>
<sequence>MIGGIAAAAVILLGGGTVFALTSLSGGGTQPHEVLPASAVAYARLDLDPAAGQKVALFQIAQKFTVSKDTFKGDDMHKALFDTFKGLGAGGDIDYAKDIQPWLGDRVGVGVLPPAAGKKEPGIVVAVQVKDEEQAKAGLNKLMGEDKPGLSFREDYALITEDQASADNYAKAGDSLADNTDFSSDFDSLGEPGILSFWTNVGKLSEFSGDLMPSGAAAAQLKSTRMALALRFDSAYAELAGVVSGSQDMGESKPITLGNLPATTAGAVSLSGAGEIVTKQWKELEKSLGQTPGTQQFTQLLDEAKTKYGLQLPGDLATLMGENLTVAVDSQGLGGDQINVGVRAVTDPAKAKAVVDKVLNGMSSGGQAPPLARVEGEGTYTVATNDAYAKKLSEEGGLGDSDSFKTAVPDADSATFGAFVDLNKIESMYTANLQGENKANAEVLRAVGLSGKASGNEGSFSLRVLFD</sequence>
<accession>A0ABN1RA41</accession>
<evidence type="ECO:0000313" key="1">
    <source>
        <dbReference type="EMBL" id="GAA0953925.1"/>
    </source>
</evidence>